<evidence type="ECO:0000256" key="1">
    <source>
        <dbReference type="ARBA" id="ARBA00022517"/>
    </source>
</evidence>
<comment type="catalytic activity">
    <reaction evidence="7">
        <text>AMP + ATP = 2 ADP</text>
        <dbReference type="Rhea" id="RHEA:12973"/>
        <dbReference type="ChEBI" id="CHEBI:30616"/>
        <dbReference type="ChEBI" id="CHEBI:456215"/>
        <dbReference type="ChEBI" id="CHEBI:456216"/>
        <dbReference type="EC" id="2.7.4.3"/>
    </reaction>
</comment>
<dbReference type="InterPro" id="IPR027417">
    <property type="entry name" value="P-loop_NTPase"/>
</dbReference>
<feature type="binding site" evidence="7">
    <location>
        <position position="36"/>
    </location>
    <ligand>
        <name>ATP</name>
        <dbReference type="ChEBI" id="CHEBI:30616"/>
    </ligand>
</feature>
<organism evidence="9 10">
    <name type="scientific">Halorubrum tebenquichense DSM 14210</name>
    <dbReference type="NCBI Taxonomy" id="1227485"/>
    <lineage>
        <taxon>Archaea</taxon>
        <taxon>Methanobacteriati</taxon>
        <taxon>Methanobacteriota</taxon>
        <taxon>Stenosarchaea group</taxon>
        <taxon>Halobacteria</taxon>
        <taxon>Halobacteriales</taxon>
        <taxon>Haloferacaceae</taxon>
        <taxon>Halorubrum</taxon>
    </lineage>
</organism>
<evidence type="ECO:0000256" key="8">
    <source>
        <dbReference type="SAM" id="MobiDB-lite"/>
    </source>
</evidence>
<sequence>MSGGADGADDAEAAADGGGDRADRVAVTGTPGTGKTTATALLEGEYDVIHLNERIKGDDDLWTERDADRDTLVADLDAVREALGDWAGVLDSHLAHRFDVDRVVVLRCRPEAIESRLEARGESPETAAENAESEALDVILSEAVAEHGAEHVYEVDATDRDPEAVADAIRAAVEGEREPSAGTVDFIDYI</sequence>
<keyword evidence="2 7" id="KW-0698">rRNA processing</keyword>
<feature type="binding site" evidence="7">
    <location>
        <position position="37"/>
    </location>
    <ligand>
        <name>ATP</name>
        <dbReference type="ChEBI" id="CHEBI:30616"/>
    </ligand>
</feature>
<dbReference type="GO" id="GO:0016887">
    <property type="term" value="F:ATP hydrolysis activity"/>
    <property type="evidence" value="ECO:0007669"/>
    <property type="project" value="InterPro"/>
</dbReference>
<evidence type="ECO:0000256" key="4">
    <source>
        <dbReference type="ARBA" id="ARBA00022741"/>
    </source>
</evidence>
<keyword evidence="3 7" id="KW-0808">Transferase</keyword>
<comment type="caution">
    <text evidence="9">The sequence shown here is derived from an EMBL/GenBank/DDBJ whole genome shotgun (WGS) entry which is preliminary data.</text>
</comment>
<dbReference type="EC" id="2.7.4.3" evidence="7"/>
<feature type="binding site" evidence="7">
    <location>
        <position position="120"/>
    </location>
    <ligand>
        <name>ATP</name>
        <dbReference type="ChEBI" id="CHEBI:30616"/>
    </ligand>
</feature>
<evidence type="ECO:0000256" key="3">
    <source>
        <dbReference type="ARBA" id="ARBA00022679"/>
    </source>
</evidence>
<dbReference type="RefSeq" id="WP_006628289.1">
    <property type="nucleotide sequence ID" value="NZ_AOJD01000024.1"/>
</dbReference>
<proteinExistence type="inferred from homology"/>
<evidence type="ECO:0000256" key="6">
    <source>
        <dbReference type="ARBA" id="ARBA00022840"/>
    </source>
</evidence>
<dbReference type="GO" id="GO:0006364">
    <property type="term" value="P:rRNA processing"/>
    <property type="evidence" value="ECO:0007669"/>
    <property type="project" value="UniProtKB-KW"/>
</dbReference>
<protein>
    <recommendedName>
        <fullName evidence="7">Putative adenylate kinase</fullName>
        <shortName evidence="7">AK</shortName>
        <ecNumber evidence="7">2.7.4.3</ecNumber>
    </recommendedName>
    <alternativeName>
        <fullName evidence="7">ATP-AMP transphosphorylase</fullName>
    </alternativeName>
</protein>
<dbReference type="PANTHER" id="PTHR12595:SF0">
    <property type="entry name" value="ADENYLATE KINASE ISOENZYME 6"/>
    <property type="match status" value="1"/>
</dbReference>
<evidence type="ECO:0000256" key="5">
    <source>
        <dbReference type="ARBA" id="ARBA00022777"/>
    </source>
</evidence>
<dbReference type="Gene3D" id="3.40.50.300">
    <property type="entry name" value="P-loop containing nucleotide triphosphate hydrolases"/>
    <property type="match status" value="1"/>
</dbReference>
<dbReference type="Proteomes" id="UP000011523">
    <property type="component" value="Unassembled WGS sequence"/>
</dbReference>
<dbReference type="PANTHER" id="PTHR12595">
    <property type="entry name" value="POS9-ACTIVATING FACTOR FAP7-RELATED"/>
    <property type="match status" value="1"/>
</dbReference>
<feature type="compositionally biased region" description="Low complexity" evidence="8">
    <location>
        <begin position="25"/>
        <end position="36"/>
    </location>
</feature>
<comment type="catalytic activity">
    <reaction evidence="7">
        <text>ATP + H2O = ADP + phosphate + H(+)</text>
        <dbReference type="Rhea" id="RHEA:13065"/>
        <dbReference type="ChEBI" id="CHEBI:15377"/>
        <dbReference type="ChEBI" id="CHEBI:15378"/>
        <dbReference type="ChEBI" id="CHEBI:30616"/>
        <dbReference type="ChEBI" id="CHEBI:43474"/>
        <dbReference type="ChEBI" id="CHEBI:456216"/>
    </reaction>
</comment>
<name>M0DW78_9EURY</name>
<feature type="binding site" evidence="7">
    <location>
        <position position="34"/>
    </location>
    <ligand>
        <name>ATP</name>
        <dbReference type="ChEBI" id="CHEBI:30616"/>
    </ligand>
</feature>
<dbReference type="OrthoDB" id="8730at2157"/>
<dbReference type="AlphaFoldDB" id="M0DW78"/>
<dbReference type="Pfam" id="PF13238">
    <property type="entry name" value="AAA_18"/>
    <property type="match status" value="1"/>
</dbReference>
<evidence type="ECO:0000256" key="2">
    <source>
        <dbReference type="ARBA" id="ARBA00022552"/>
    </source>
</evidence>
<dbReference type="GO" id="GO:0005524">
    <property type="term" value="F:ATP binding"/>
    <property type="evidence" value="ECO:0007669"/>
    <property type="project" value="UniProtKB-UniRule"/>
</dbReference>
<evidence type="ECO:0000256" key="7">
    <source>
        <dbReference type="HAMAP-Rule" id="MF_00039"/>
    </source>
</evidence>
<keyword evidence="4 7" id="KW-0547">Nucleotide-binding</keyword>
<keyword evidence="1 7" id="KW-0690">Ribosome biogenesis</keyword>
<comment type="subunit">
    <text evidence="7">Interacts with uS11. Not a structural component of 40S pre-ribosomes, but transiently interacts with them by binding to uS11.</text>
</comment>
<comment type="function">
    <text evidence="7">Broad-specificity nucleoside monophosphate (NMP) kinase that catalyzes the reversible transfer of the terminal phosphate group between nucleoside triphosphates and monophosphates. Has also ATPase activity. Involved in the late maturation steps of the 30S ribosomal particles, specifically 16S rRNA maturation. While NMP activity is not required for ribosome maturation, ATPase activity is. Associates transiently with small ribosomal subunit protein uS11. ATP hydrolysis breaks the interaction with uS11. May temporarily remove uS11 from the ribosome to enable a conformational change of the ribosomal RNA that is needed for the final maturation step of the small ribosomal subunit.</text>
</comment>
<comment type="caution">
    <text evidence="7">Lacks conserved residue(s) required for the propagation of feature annotation.</text>
</comment>
<keyword evidence="6 7" id="KW-0067">ATP-binding</keyword>
<keyword evidence="5 7" id="KW-0418">Kinase</keyword>
<feature type="region of interest" description="LID" evidence="7">
    <location>
        <begin position="119"/>
        <end position="129"/>
    </location>
</feature>
<dbReference type="GO" id="GO:0004017">
    <property type="term" value="F:AMP kinase activity"/>
    <property type="evidence" value="ECO:0007669"/>
    <property type="project" value="UniProtKB-UniRule"/>
</dbReference>
<dbReference type="PATRIC" id="fig|1227485.3.peg.564"/>
<dbReference type="SUPFAM" id="SSF52540">
    <property type="entry name" value="P-loop containing nucleoside triphosphate hydrolases"/>
    <property type="match status" value="1"/>
</dbReference>
<feature type="binding site" evidence="7">
    <location>
        <position position="32"/>
    </location>
    <ligand>
        <name>ATP</name>
        <dbReference type="ChEBI" id="CHEBI:30616"/>
    </ligand>
</feature>
<accession>M0DW78</accession>
<feature type="region of interest" description="Disordered" evidence="8">
    <location>
        <begin position="1"/>
        <end position="36"/>
    </location>
</feature>
<dbReference type="HAMAP" id="MF_00039">
    <property type="entry name" value="Adenylate_kinase_AK6"/>
    <property type="match status" value="1"/>
</dbReference>
<reference evidence="9 10" key="1">
    <citation type="journal article" date="2014" name="PLoS Genet.">
        <title>Phylogenetically driven sequencing of extremely halophilic archaea reveals strategies for static and dynamic osmo-response.</title>
        <authorList>
            <person name="Becker E.A."/>
            <person name="Seitzer P.M."/>
            <person name="Tritt A."/>
            <person name="Larsen D."/>
            <person name="Krusor M."/>
            <person name="Yao A.I."/>
            <person name="Wu D."/>
            <person name="Madern D."/>
            <person name="Eisen J.A."/>
            <person name="Darling A.E."/>
            <person name="Facciotti M.T."/>
        </authorList>
    </citation>
    <scope>NUCLEOTIDE SEQUENCE [LARGE SCALE GENOMIC DNA]</scope>
    <source>
        <strain evidence="9 10">DSM 14210</strain>
    </source>
</reference>
<feature type="binding site" evidence="7">
    <location>
        <position position="35"/>
    </location>
    <ligand>
        <name>ATP</name>
        <dbReference type="ChEBI" id="CHEBI:30616"/>
    </ligand>
</feature>
<evidence type="ECO:0000313" key="9">
    <source>
        <dbReference type="EMBL" id="ELZ39746.1"/>
    </source>
</evidence>
<comment type="similarity">
    <text evidence="7">Belongs to the adenylate kinase family. AK6 subfamily.</text>
</comment>
<gene>
    <name evidence="9" type="ORF">C472_02944</name>
</gene>
<dbReference type="InterPro" id="IPR020618">
    <property type="entry name" value="Adenyl_kinase_AK6"/>
</dbReference>
<evidence type="ECO:0000313" key="10">
    <source>
        <dbReference type="Proteomes" id="UP000011523"/>
    </source>
</evidence>
<dbReference type="GO" id="GO:0042274">
    <property type="term" value="P:ribosomal small subunit biogenesis"/>
    <property type="evidence" value="ECO:0007669"/>
    <property type="project" value="UniProtKB-UniRule"/>
</dbReference>
<keyword evidence="10" id="KW-1185">Reference proteome</keyword>
<dbReference type="EMBL" id="AOJD01000024">
    <property type="protein sequence ID" value="ELZ39746.1"/>
    <property type="molecule type" value="Genomic_DNA"/>
</dbReference>